<proteinExistence type="predicted"/>
<protein>
    <submittedName>
        <fullName evidence="2">Uncharacterized protein</fullName>
    </submittedName>
</protein>
<keyword evidence="3" id="KW-1185">Reference proteome</keyword>
<dbReference type="InParanoid" id="K5VBI7"/>
<feature type="region of interest" description="Disordered" evidence="1">
    <location>
        <begin position="69"/>
        <end position="88"/>
    </location>
</feature>
<organism evidence="2 3">
    <name type="scientific">Phanerochaete carnosa (strain HHB-10118-sp)</name>
    <name type="common">White-rot fungus</name>
    <name type="synonym">Peniophora carnosa</name>
    <dbReference type="NCBI Taxonomy" id="650164"/>
    <lineage>
        <taxon>Eukaryota</taxon>
        <taxon>Fungi</taxon>
        <taxon>Dikarya</taxon>
        <taxon>Basidiomycota</taxon>
        <taxon>Agaricomycotina</taxon>
        <taxon>Agaricomycetes</taxon>
        <taxon>Polyporales</taxon>
        <taxon>Phanerochaetaceae</taxon>
        <taxon>Phanerochaete</taxon>
    </lineage>
</organism>
<dbReference type="KEGG" id="pco:PHACADRAFT_189401"/>
<evidence type="ECO:0000256" key="1">
    <source>
        <dbReference type="SAM" id="MobiDB-lite"/>
    </source>
</evidence>
<sequence>MRRRLQKSTSLPRLRQLYVDDDFGYVIADVLEHTLYPASTSMSFEVTRLNDSTVFIVSAPTPCPIFMPKMTPSGLSSSRNRRDDSRQPSVWRSTAGRLLSRCGNIETSAEFVAALFARLLLTDVRTALLTEPTVSGRIRWQDVFKRLPLVRALGLEYSTSDPICLRVPSAVTCFGRNDVLFPDLTSVRQWESHCELPLYFNKYHTSSDLHLLASYLASRQRDIQ</sequence>
<dbReference type="EMBL" id="JH930468">
    <property type="protein sequence ID" value="EKM60266.1"/>
    <property type="molecule type" value="Genomic_DNA"/>
</dbReference>
<name>K5VBI7_PHACS</name>
<dbReference type="GeneID" id="18910571"/>
<accession>K5VBI7</accession>
<gene>
    <name evidence="2" type="ORF">PHACADRAFT_189401</name>
</gene>
<dbReference type="Proteomes" id="UP000008370">
    <property type="component" value="Unassembled WGS sequence"/>
</dbReference>
<evidence type="ECO:0000313" key="2">
    <source>
        <dbReference type="EMBL" id="EKM60266.1"/>
    </source>
</evidence>
<dbReference type="AlphaFoldDB" id="K5VBI7"/>
<evidence type="ECO:0000313" key="3">
    <source>
        <dbReference type="Proteomes" id="UP000008370"/>
    </source>
</evidence>
<dbReference type="RefSeq" id="XP_007389737.1">
    <property type="nucleotide sequence ID" value="XM_007389675.1"/>
</dbReference>
<dbReference type="HOGENOM" id="CLU_1235404_0_0_1"/>
<reference evidence="2 3" key="1">
    <citation type="journal article" date="2012" name="BMC Genomics">
        <title>Comparative genomics of the white-rot fungi, Phanerochaete carnosa and P. chrysosporium, to elucidate the genetic basis of the distinct wood types they colonize.</title>
        <authorList>
            <person name="Suzuki H."/>
            <person name="MacDonald J."/>
            <person name="Syed K."/>
            <person name="Salamov A."/>
            <person name="Hori C."/>
            <person name="Aerts A."/>
            <person name="Henrissat B."/>
            <person name="Wiebenga A."/>
            <person name="vanKuyk P.A."/>
            <person name="Barry K."/>
            <person name="Lindquist E."/>
            <person name="LaButti K."/>
            <person name="Lapidus A."/>
            <person name="Lucas S."/>
            <person name="Coutinho P."/>
            <person name="Gong Y."/>
            <person name="Samejima M."/>
            <person name="Mahadevan R."/>
            <person name="Abou-Zaid M."/>
            <person name="de Vries R.P."/>
            <person name="Igarashi K."/>
            <person name="Yadav J.S."/>
            <person name="Grigoriev I.V."/>
            <person name="Master E.R."/>
        </authorList>
    </citation>
    <scope>NUCLEOTIDE SEQUENCE [LARGE SCALE GENOMIC DNA]</scope>
    <source>
        <strain evidence="2 3">HHB-10118-sp</strain>
    </source>
</reference>